<dbReference type="PANTHER" id="PTHR46268:SF6">
    <property type="entry name" value="UNIVERSAL STRESS PROTEIN UP12"/>
    <property type="match status" value="1"/>
</dbReference>
<dbReference type="Pfam" id="PF00582">
    <property type="entry name" value="Usp"/>
    <property type="match status" value="1"/>
</dbReference>
<evidence type="ECO:0000313" key="5">
    <source>
        <dbReference type="Proteomes" id="UP001597261"/>
    </source>
</evidence>
<dbReference type="Proteomes" id="UP001597261">
    <property type="component" value="Unassembled WGS sequence"/>
</dbReference>
<sequence length="208" mass="22193">MRDLTLVLIAVGAWIAIGFLTAWWMARRGHRHPSWLFMGAVFGPVLALVAPMRVLRHPRRLARTETGPRRPGGLRVLVGVDGSAESLAALDLATGLLGPYTESLVAAEVVGYDAAEDDWDGSTVAAKSRLNSAAERSGGRVASCEVLAGPPAQALARYAHEQRIDLIIVGRHGRGLSKRLLGNVAQELVREGTVPVLVAGGRQNPSDR</sequence>
<feature type="transmembrane region" description="Helical" evidence="2">
    <location>
        <begin position="32"/>
        <end position="50"/>
    </location>
</feature>
<gene>
    <name evidence="4" type="ORF">ACFSL4_26890</name>
</gene>
<dbReference type="EMBL" id="JBHUDX010000083">
    <property type="protein sequence ID" value="MFD1661725.1"/>
    <property type="molecule type" value="Genomic_DNA"/>
</dbReference>
<protein>
    <submittedName>
        <fullName evidence="4">Universal stress protein</fullName>
    </submittedName>
</protein>
<dbReference type="InterPro" id="IPR006016">
    <property type="entry name" value="UspA"/>
</dbReference>
<reference evidence="5" key="1">
    <citation type="journal article" date="2019" name="Int. J. Syst. Evol. Microbiol.">
        <title>The Global Catalogue of Microorganisms (GCM) 10K type strain sequencing project: providing services to taxonomists for standard genome sequencing and annotation.</title>
        <authorList>
            <consortium name="The Broad Institute Genomics Platform"/>
            <consortium name="The Broad Institute Genome Sequencing Center for Infectious Disease"/>
            <person name="Wu L."/>
            <person name="Ma J."/>
        </authorList>
    </citation>
    <scope>NUCLEOTIDE SEQUENCE [LARGE SCALE GENOMIC DNA]</scope>
    <source>
        <strain evidence="5">CGMCC 1.12470</strain>
    </source>
</reference>
<evidence type="ECO:0000256" key="2">
    <source>
        <dbReference type="SAM" id="Phobius"/>
    </source>
</evidence>
<name>A0ABW4IWF3_9ACTN</name>
<comment type="similarity">
    <text evidence="1">Belongs to the universal stress protein A family.</text>
</comment>
<organism evidence="4 5">
    <name type="scientific">Streptomyces caeni</name>
    <dbReference type="NCBI Taxonomy" id="2307231"/>
    <lineage>
        <taxon>Bacteria</taxon>
        <taxon>Bacillati</taxon>
        <taxon>Actinomycetota</taxon>
        <taxon>Actinomycetes</taxon>
        <taxon>Kitasatosporales</taxon>
        <taxon>Streptomycetaceae</taxon>
        <taxon>Streptomyces</taxon>
    </lineage>
</organism>
<keyword evidence="2" id="KW-0472">Membrane</keyword>
<evidence type="ECO:0000313" key="4">
    <source>
        <dbReference type="EMBL" id="MFD1661725.1"/>
    </source>
</evidence>
<comment type="caution">
    <text evidence="4">The sequence shown here is derived from an EMBL/GenBank/DDBJ whole genome shotgun (WGS) entry which is preliminary data.</text>
</comment>
<evidence type="ECO:0000256" key="1">
    <source>
        <dbReference type="ARBA" id="ARBA00008791"/>
    </source>
</evidence>
<accession>A0ABW4IWF3</accession>
<keyword evidence="2" id="KW-0812">Transmembrane</keyword>
<dbReference type="PANTHER" id="PTHR46268">
    <property type="entry name" value="STRESS RESPONSE PROTEIN NHAX"/>
    <property type="match status" value="1"/>
</dbReference>
<keyword evidence="5" id="KW-1185">Reference proteome</keyword>
<dbReference type="InterPro" id="IPR006015">
    <property type="entry name" value="Universal_stress_UspA"/>
</dbReference>
<proteinExistence type="inferred from homology"/>
<dbReference type="Gene3D" id="3.40.50.12370">
    <property type="match status" value="1"/>
</dbReference>
<feature type="domain" description="UspA" evidence="3">
    <location>
        <begin position="75"/>
        <end position="198"/>
    </location>
</feature>
<dbReference type="SUPFAM" id="SSF52402">
    <property type="entry name" value="Adenine nucleotide alpha hydrolases-like"/>
    <property type="match status" value="1"/>
</dbReference>
<dbReference type="CDD" id="cd00293">
    <property type="entry name" value="USP-like"/>
    <property type="match status" value="1"/>
</dbReference>
<dbReference type="PRINTS" id="PR01438">
    <property type="entry name" value="UNVRSLSTRESS"/>
</dbReference>
<feature type="transmembrane region" description="Helical" evidence="2">
    <location>
        <begin position="7"/>
        <end position="26"/>
    </location>
</feature>
<evidence type="ECO:0000259" key="3">
    <source>
        <dbReference type="Pfam" id="PF00582"/>
    </source>
</evidence>
<dbReference type="RefSeq" id="WP_381088082.1">
    <property type="nucleotide sequence ID" value="NZ_JBHUDX010000083.1"/>
</dbReference>
<keyword evidence="2" id="KW-1133">Transmembrane helix</keyword>